<dbReference type="EMBL" id="JBHSMH010000004">
    <property type="protein sequence ID" value="MFC5467483.1"/>
    <property type="molecule type" value="Genomic_DNA"/>
</dbReference>
<gene>
    <name evidence="1" type="ORF">ACFPPD_02055</name>
</gene>
<name>A0ABW0LSB6_9BACL</name>
<organism evidence="1 2">
    <name type="scientific">Cohnella suwonensis</name>
    <dbReference type="NCBI Taxonomy" id="696072"/>
    <lineage>
        <taxon>Bacteria</taxon>
        <taxon>Bacillati</taxon>
        <taxon>Bacillota</taxon>
        <taxon>Bacilli</taxon>
        <taxon>Bacillales</taxon>
        <taxon>Paenibacillaceae</taxon>
        <taxon>Cohnella</taxon>
    </lineage>
</organism>
<keyword evidence="2" id="KW-1185">Reference proteome</keyword>
<protein>
    <submittedName>
        <fullName evidence="1">Uncharacterized protein</fullName>
    </submittedName>
</protein>
<evidence type="ECO:0000313" key="2">
    <source>
        <dbReference type="Proteomes" id="UP001596105"/>
    </source>
</evidence>
<accession>A0ABW0LSB6</accession>
<comment type="caution">
    <text evidence="1">The sequence shown here is derived from an EMBL/GenBank/DDBJ whole genome shotgun (WGS) entry which is preliminary data.</text>
</comment>
<dbReference type="RefSeq" id="WP_209747128.1">
    <property type="nucleotide sequence ID" value="NZ_JBHSMH010000004.1"/>
</dbReference>
<sequence>MKQSRQKTIFTGVHDLFIRKPANGVRTIRITTECGGAAERGISPNAIPQGTVVRLRRREVSELVAAFTDIGSECTQNRIDISPAMAQKFRIINNTRYRVFYNSATRVLCLRRKPVTKLDASPNSSPTTPVGTIGIGDGLADQFGINVRSGTLITVAYRRVRLRLRYVEKFDPSFFSYEFTLNSADLKRLGLTGKRTGSAYNQITRTLVLF</sequence>
<dbReference type="Proteomes" id="UP001596105">
    <property type="component" value="Unassembled WGS sequence"/>
</dbReference>
<evidence type="ECO:0000313" key="1">
    <source>
        <dbReference type="EMBL" id="MFC5467483.1"/>
    </source>
</evidence>
<proteinExistence type="predicted"/>
<reference evidence="2" key="1">
    <citation type="journal article" date="2019" name="Int. J. Syst. Evol. Microbiol.">
        <title>The Global Catalogue of Microorganisms (GCM) 10K type strain sequencing project: providing services to taxonomists for standard genome sequencing and annotation.</title>
        <authorList>
            <consortium name="The Broad Institute Genomics Platform"/>
            <consortium name="The Broad Institute Genome Sequencing Center for Infectious Disease"/>
            <person name="Wu L."/>
            <person name="Ma J."/>
        </authorList>
    </citation>
    <scope>NUCLEOTIDE SEQUENCE [LARGE SCALE GENOMIC DNA]</scope>
    <source>
        <strain evidence="2">CCUG 57113</strain>
    </source>
</reference>